<dbReference type="PROSITE" id="PS00455">
    <property type="entry name" value="AMP_BINDING"/>
    <property type="match status" value="1"/>
</dbReference>
<dbReference type="SUPFAM" id="SSF56801">
    <property type="entry name" value="Acetyl-CoA synthetase-like"/>
    <property type="match status" value="1"/>
</dbReference>
<dbReference type="PANTHER" id="PTHR43201:SF32">
    <property type="entry name" value="2-SUCCINYLBENZOATE--COA LIGASE, CHLOROPLASTIC_PEROXISOMAL"/>
    <property type="match status" value="1"/>
</dbReference>
<dbReference type="Pfam" id="PF00501">
    <property type="entry name" value="AMP-binding"/>
    <property type="match status" value="1"/>
</dbReference>
<evidence type="ECO:0000313" key="4">
    <source>
        <dbReference type="Proteomes" id="UP001499884"/>
    </source>
</evidence>
<evidence type="ECO:0000259" key="2">
    <source>
        <dbReference type="Pfam" id="PF13193"/>
    </source>
</evidence>
<organism evidence="3 4">
    <name type="scientific">Streptomyces tremellae</name>
    <dbReference type="NCBI Taxonomy" id="1124239"/>
    <lineage>
        <taxon>Bacteria</taxon>
        <taxon>Bacillati</taxon>
        <taxon>Actinomycetota</taxon>
        <taxon>Actinomycetes</taxon>
        <taxon>Kitasatosporales</taxon>
        <taxon>Streptomycetaceae</taxon>
        <taxon>Streptomyces</taxon>
    </lineage>
</organism>
<proteinExistence type="predicted"/>
<dbReference type="InterPro" id="IPR045851">
    <property type="entry name" value="AMP-bd_C_sf"/>
</dbReference>
<dbReference type="Gene3D" id="3.40.50.12780">
    <property type="entry name" value="N-terminal domain of ligase-like"/>
    <property type="match status" value="1"/>
</dbReference>
<dbReference type="PANTHER" id="PTHR43201">
    <property type="entry name" value="ACYL-COA SYNTHETASE"/>
    <property type="match status" value="1"/>
</dbReference>
<dbReference type="Pfam" id="PF13193">
    <property type="entry name" value="AMP-binding_C"/>
    <property type="match status" value="1"/>
</dbReference>
<dbReference type="GO" id="GO:0016874">
    <property type="term" value="F:ligase activity"/>
    <property type="evidence" value="ECO:0007669"/>
    <property type="project" value="UniProtKB-KW"/>
</dbReference>
<dbReference type="InterPro" id="IPR042099">
    <property type="entry name" value="ANL_N_sf"/>
</dbReference>
<dbReference type="InterPro" id="IPR020845">
    <property type="entry name" value="AMP-binding_CS"/>
</dbReference>
<accession>A0ABP7FAQ2</accession>
<name>A0ABP7FAQ2_9ACTN</name>
<dbReference type="InterPro" id="IPR000873">
    <property type="entry name" value="AMP-dep_synth/lig_dom"/>
</dbReference>
<keyword evidence="3" id="KW-0436">Ligase</keyword>
<protein>
    <submittedName>
        <fullName evidence="3">Long-chain fatty acid--CoA ligase</fullName>
    </submittedName>
</protein>
<dbReference type="EMBL" id="BAABEP010000019">
    <property type="protein sequence ID" value="GAA3731764.1"/>
    <property type="molecule type" value="Genomic_DNA"/>
</dbReference>
<dbReference type="InterPro" id="IPR025110">
    <property type="entry name" value="AMP-bd_C"/>
</dbReference>
<feature type="domain" description="AMP-dependent synthetase/ligase" evidence="1">
    <location>
        <begin position="16"/>
        <end position="370"/>
    </location>
</feature>
<feature type="domain" description="AMP-binding enzyme C-terminal" evidence="2">
    <location>
        <begin position="421"/>
        <end position="496"/>
    </location>
</feature>
<sequence>MPAHARGTYASCLAAAHRRFARRDAFVAGPGAAVGFAEAERRAASVVGGLRALGLRPGARVVIALENDVRAMLAERAVMLWGITRVGVSARMHPLEVAHVVADSGASVLLCEDRHADGLPADLRRRVAVVARDSGHSTGPGLAELCAGTADPGCWPGATPDSAASLMYTSGTTGRPKGAVNSQAAWASMAGAVASFLPPVAEGDVLLHAAPFAHFSGSVGAAYATRGGAYAALPKFEPAALADAVERVGATCLPLVPTMLADLVRAVESGAARVPRGLRAVPYGGSTVSPRTVVRARELLGDVLVQFYGASEALIPTTVLSRAAHRDLRADAPAVPAGVPGPGTRLRLREPRDGVGEIEVRGPRTMSGYWGDRARTGQVLGADGWLATGDAGRLGPGRVLFITGRTREVIISGGFNVYPAEVERVIDGLPQVAESAVFAVPHERWGECVAAAVAPRPGRTVTPESVVAACGRELASYKKPVLVEIVERLPRTSTGKVDRRALSRSAAKRSEQSA</sequence>
<evidence type="ECO:0000259" key="1">
    <source>
        <dbReference type="Pfam" id="PF00501"/>
    </source>
</evidence>
<dbReference type="Gene3D" id="3.30.300.30">
    <property type="match status" value="1"/>
</dbReference>
<evidence type="ECO:0000313" key="3">
    <source>
        <dbReference type="EMBL" id="GAA3731764.1"/>
    </source>
</evidence>
<comment type="caution">
    <text evidence="3">The sequence shown here is derived from an EMBL/GenBank/DDBJ whole genome shotgun (WGS) entry which is preliminary data.</text>
</comment>
<dbReference type="Proteomes" id="UP001499884">
    <property type="component" value="Unassembled WGS sequence"/>
</dbReference>
<reference evidence="4" key="1">
    <citation type="journal article" date="2019" name="Int. J. Syst. Evol. Microbiol.">
        <title>The Global Catalogue of Microorganisms (GCM) 10K type strain sequencing project: providing services to taxonomists for standard genome sequencing and annotation.</title>
        <authorList>
            <consortium name="The Broad Institute Genomics Platform"/>
            <consortium name="The Broad Institute Genome Sequencing Center for Infectious Disease"/>
            <person name="Wu L."/>
            <person name="Ma J."/>
        </authorList>
    </citation>
    <scope>NUCLEOTIDE SEQUENCE [LARGE SCALE GENOMIC DNA]</scope>
    <source>
        <strain evidence="4">JCM 30846</strain>
    </source>
</reference>
<keyword evidence="4" id="KW-1185">Reference proteome</keyword>
<gene>
    <name evidence="3" type="ORF">GCM10023082_31750</name>
</gene>